<dbReference type="CDD" id="cd14014">
    <property type="entry name" value="STKc_PknB_like"/>
    <property type="match status" value="1"/>
</dbReference>
<keyword evidence="1" id="KW-0808">Transferase</keyword>
<evidence type="ECO:0000256" key="1">
    <source>
        <dbReference type="ARBA" id="ARBA00022679"/>
    </source>
</evidence>
<dbReference type="PROSITE" id="PS00107">
    <property type="entry name" value="PROTEIN_KINASE_ATP"/>
    <property type="match status" value="1"/>
</dbReference>
<dbReference type="SUPFAM" id="SSF56112">
    <property type="entry name" value="Protein kinase-like (PK-like)"/>
    <property type="match status" value="1"/>
</dbReference>
<keyword evidence="2 5" id="KW-0547">Nucleotide-binding</keyword>
<dbReference type="SMART" id="SM00220">
    <property type="entry name" value="S_TKc"/>
    <property type="match status" value="1"/>
</dbReference>
<dbReference type="Pfam" id="PF00069">
    <property type="entry name" value="Pkinase"/>
    <property type="match status" value="1"/>
</dbReference>
<dbReference type="EMBL" id="CP102514">
    <property type="protein sequence ID" value="UUY48555.1"/>
    <property type="molecule type" value="Genomic_DNA"/>
</dbReference>
<keyword evidence="3 8" id="KW-0418">Kinase</keyword>
<protein>
    <submittedName>
        <fullName evidence="8">Protein kinase</fullName>
    </submittedName>
</protein>
<dbReference type="Gene3D" id="3.30.200.20">
    <property type="entry name" value="Phosphorylase Kinase, domain 1"/>
    <property type="match status" value="1"/>
</dbReference>
<sequence>MEALRDVDPAQIGAHALLARLGAGGMGQVYLGRSPGGRLVAVKVIRDEITGHPEALARFRREAETVRAVRSAYTANLIDASLAAAPYWLATEYVAGPTLGHAVAERGGLPADTCLRLFAALAEGLASVHGYGVTHRDLKPQNVILGAQGPQLIDFGIARGVGETALTQDGHAPGTPGYTAPEVLRGAEAGAAADVFALGATMAYAATGRPPYGTGDAATVSYRAVHEPVDLAGVAPGLAALIGACVAKDPAERPDPAEIVRRCGVRDALVDDPVYAGLGALGEPVPVPAPARVPVPGSAPVPRSAPAPIFGPVPVAGAVHALPTEGPGYPYVATRPEEFPARPVGRRGLWAGAGVAVAAALALAAWKLVPPAGGEGSGRGAEASAGPAGTPAGNPGAGGVGPAPAASGGAAGKPPAEYIEGNRISRYFWLPSTDPERAAHGTGACNLGAEQKPPGADFQVGAEVSGKSVKISMRVKYAENSPAKPDPYYVSVAVRAPHDLDPQTGQPFPMDNRSVGFTSKPVDIYSKWKTGEFLTLTYPDDFAEHVNGRTYPGVPLANDPGDWTLVFYHVEDDPTKYASIACSGFQVG</sequence>
<evidence type="ECO:0000256" key="3">
    <source>
        <dbReference type="ARBA" id="ARBA00022777"/>
    </source>
</evidence>
<evidence type="ECO:0000256" key="4">
    <source>
        <dbReference type="ARBA" id="ARBA00022840"/>
    </source>
</evidence>
<dbReference type="Gene3D" id="1.10.510.10">
    <property type="entry name" value="Transferase(Phosphotransferase) domain 1"/>
    <property type="match status" value="1"/>
</dbReference>
<dbReference type="GeneID" id="95574954"/>
<name>A0ABY5PX16_9ACTN</name>
<reference evidence="8" key="1">
    <citation type="submission" date="2022-08" db="EMBL/GenBank/DDBJ databases">
        <authorList>
            <person name="Tian L."/>
        </authorList>
    </citation>
    <scope>NUCLEOTIDE SEQUENCE</scope>
    <source>
        <strain evidence="8">CM253</strain>
    </source>
</reference>
<gene>
    <name evidence="8" type="ORF">NRK68_15850</name>
</gene>
<keyword evidence="4 5" id="KW-0067">ATP-binding</keyword>
<evidence type="ECO:0000313" key="8">
    <source>
        <dbReference type="EMBL" id="UUY48555.1"/>
    </source>
</evidence>
<evidence type="ECO:0000256" key="6">
    <source>
        <dbReference type="SAM" id="MobiDB-lite"/>
    </source>
</evidence>
<keyword evidence="9" id="KW-1185">Reference proteome</keyword>
<dbReference type="InterPro" id="IPR008271">
    <property type="entry name" value="Ser/Thr_kinase_AS"/>
</dbReference>
<evidence type="ECO:0000256" key="5">
    <source>
        <dbReference type="PROSITE-ProRule" id="PRU10141"/>
    </source>
</evidence>
<proteinExistence type="predicted"/>
<feature type="compositionally biased region" description="Low complexity" evidence="6">
    <location>
        <begin position="380"/>
        <end position="394"/>
    </location>
</feature>
<dbReference type="PANTHER" id="PTHR43289">
    <property type="entry name" value="MITOGEN-ACTIVATED PROTEIN KINASE KINASE KINASE 20-RELATED"/>
    <property type="match status" value="1"/>
</dbReference>
<feature type="binding site" evidence="5">
    <location>
        <position position="43"/>
    </location>
    <ligand>
        <name>ATP</name>
        <dbReference type="ChEBI" id="CHEBI:30616"/>
    </ligand>
</feature>
<dbReference type="PROSITE" id="PS50011">
    <property type="entry name" value="PROTEIN_KINASE_DOM"/>
    <property type="match status" value="1"/>
</dbReference>
<dbReference type="Proteomes" id="UP001057738">
    <property type="component" value="Chromosome"/>
</dbReference>
<feature type="compositionally biased region" description="Low complexity" evidence="6">
    <location>
        <begin position="402"/>
        <end position="414"/>
    </location>
</feature>
<dbReference type="RefSeq" id="WP_257856046.1">
    <property type="nucleotide sequence ID" value="NZ_CP102514.1"/>
</dbReference>
<evidence type="ECO:0000256" key="2">
    <source>
        <dbReference type="ARBA" id="ARBA00022741"/>
    </source>
</evidence>
<dbReference type="GO" id="GO:0016301">
    <property type="term" value="F:kinase activity"/>
    <property type="evidence" value="ECO:0007669"/>
    <property type="project" value="UniProtKB-KW"/>
</dbReference>
<organism evidence="8 9">
    <name type="scientific">Streptomyces yangpuensis</name>
    <dbReference type="NCBI Taxonomy" id="1648182"/>
    <lineage>
        <taxon>Bacteria</taxon>
        <taxon>Bacillati</taxon>
        <taxon>Actinomycetota</taxon>
        <taxon>Actinomycetes</taxon>
        <taxon>Kitasatosporales</taxon>
        <taxon>Streptomycetaceae</taxon>
        <taxon>Streptomyces</taxon>
    </lineage>
</organism>
<feature type="domain" description="Protein kinase" evidence="7">
    <location>
        <begin position="15"/>
        <end position="270"/>
    </location>
</feature>
<evidence type="ECO:0000259" key="7">
    <source>
        <dbReference type="PROSITE" id="PS50011"/>
    </source>
</evidence>
<dbReference type="PROSITE" id="PS00108">
    <property type="entry name" value="PROTEIN_KINASE_ST"/>
    <property type="match status" value="1"/>
</dbReference>
<dbReference type="PANTHER" id="PTHR43289:SF34">
    <property type="entry name" value="SERINE_THREONINE-PROTEIN KINASE YBDM-RELATED"/>
    <property type="match status" value="1"/>
</dbReference>
<feature type="region of interest" description="Disordered" evidence="6">
    <location>
        <begin position="373"/>
        <end position="414"/>
    </location>
</feature>
<dbReference type="InterPro" id="IPR017441">
    <property type="entry name" value="Protein_kinase_ATP_BS"/>
</dbReference>
<dbReference type="InterPro" id="IPR011009">
    <property type="entry name" value="Kinase-like_dom_sf"/>
</dbReference>
<dbReference type="InterPro" id="IPR000719">
    <property type="entry name" value="Prot_kinase_dom"/>
</dbReference>
<evidence type="ECO:0000313" key="9">
    <source>
        <dbReference type="Proteomes" id="UP001057738"/>
    </source>
</evidence>
<accession>A0ABY5PX16</accession>